<dbReference type="Proteomes" id="UP000516437">
    <property type="component" value="Chromosome 3"/>
</dbReference>
<dbReference type="InterPro" id="IPR052940">
    <property type="entry name" value="Carb_Esterase_6"/>
</dbReference>
<feature type="chain" id="PRO_5025685846" description="Sialate O-acetylesterase domain-containing protein" evidence="2">
    <location>
        <begin position="25"/>
        <end position="267"/>
    </location>
</feature>
<keyword evidence="5" id="KW-1185">Reference proteome</keyword>
<dbReference type="AlphaFoldDB" id="A0A6A1W912"/>
<keyword evidence="1" id="KW-0378">Hydrolase</keyword>
<comment type="caution">
    <text evidence="4">The sequence shown here is derived from an EMBL/GenBank/DDBJ whole genome shotgun (WGS) entry which is preliminary data.</text>
</comment>
<organism evidence="4 5">
    <name type="scientific">Morella rubra</name>
    <name type="common">Chinese bayberry</name>
    <dbReference type="NCBI Taxonomy" id="262757"/>
    <lineage>
        <taxon>Eukaryota</taxon>
        <taxon>Viridiplantae</taxon>
        <taxon>Streptophyta</taxon>
        <taxon>Embryophyta</taxon>
        <taxon>Tracheophyta</taxon>
        <taxon>Spermatophyta</taxon>
        <taxon>Magnoliopsida</taxon>
        <taxon>eudicotyledons</taxon>
        <taxon>Gunneridae</taxon>
        <taxon>Pentapetalae</taxon>
        <taxon>rosids</taxon>
        <taxon>fabids</taxon>
        <taxon>Fagales</taxon>
        <taxon>Myricaceae</taxon>
        <taxon>Morella</taxon>
    </lineage>
</organism>
<name>A0A6A1W912_9ROSI</name>
<reference evidence="4 5" key="1">
    <citation type="journal article" date="2019" name="Plant Biotechnol. J.">
        <title>The red bayberry genome and genetic basis of sex determination.</title>
        <authorList>
            <person name="Jia H.M."/>
            <person name="Jia H.J."/>
            <person name="Cai Q.L."/>
            <person name="Wang Y."/>
            <person name="Zhao H.B."/>
            <person name="Yang W.F."/>
            <person name="Wang G.Y."/>
            <person name="Li Y.H."/>
            <person name="Zhan D.L."/>
            <person name="Shen Y.T."/>
            <person name="Niu Q.F."/>
            <person name="Chang L."/>
            <person name="Qiu J."/>
            <person name="Zhao L."/>
            <person name="Xie H.B."/>
            <person name="Fu W.Y."/>
            <person name="Jin J."/>
            <person name="Li X.W."/>
            <person name="Jiao Y."/>
            <person name="Zhou C.C."/>
            <person name="Tu T."/>
            <person name="Chai C.Y."/>
            <person name="Gao J.L."/>
            <person name="Fan L.J."/>
            <person name="van de Weg E."/>
            <person name="Wang J.Y."/>
            <person name="Gao Z.S."/>
        </authorList>
    </citation>
    <scope>NUCLEOTIDE SEQUENCE [LARGE SCALE GENOMIC DNA]</scope>
    <source>
        <tissue evidence="4">Leaves</tissue>
    </source>
</reference>
<evidence type="ECO:0000259" key="3">
    <source>
        <dbReference type="Pfam" id="PF03629"/>
    </source>
</evidence>
<protein>
    <recommendedName>
        <fullName evidence="3">Sialate O-acetylesterase domain-containing protein</fullName>
    </recommendedName>
</protein>
<dbReference type="PANTHER" id="PTHR31988">
    <property type="entry name" value="ESTERASE, PUTATIVE (DUF303)-RELATED"/>
    <property type="match status" value="1"/>
</dbReference>
<dbReference type="Pfam" id="PF03629">
    <property type="entry name" value="SASA"/>
    <property type="match status" value="1"/>
</dbReference>
<gene>
    <name evidence="4" type="ORF">CJ030_MR3G017002</name>
</gene>
<dbReference type="EMBL" id="RXIC02000021">
    <property type="protein sequence ID" value="KAB1220178.1"/>
    <property type="molecule type" value="Genomic_DNA"/>
</dbReference>
<dbReference type="InterPro" id="IPR005181">
    <property type="entry name" value="SASA"/>
</dbReference>
<dbReference type="GO" id="GO:0016787">
    <property type="term" value="F:hydrolase activity"/>
    <property type="evidence" value="ECO:0007669"/>
    <property type="project" value="UniProtKB-KW"/>
</dbReference>
<sequence>MSLLFSSSSFFVFVLMAHFGDVRPEELKPKNIFLLAGQSNMSGRGGVYNDTKTDTLKWDSVIPPESTPSSDILTLALNNTWVEAREPLHQEIDSLKTCGIGPGMPFAHAILEKEPSFGVIGLVPCAIGGTKIHEWQRGTKLYNQLVDRARASVQSGGKIQAMLWYQGESDCGDEYYKFYKERTEKFFNDLRADLNSPDLPIILVVITSSEGDHMADIRRDQQKINLKNVENVDAKGSTFLPDDKHLDTKSEIRIGQKLAHKFLTSNF</sequence>
<evidence type="ECO:0000256" key="1">
    <source>
        <dbReference type="ARBA" id="ARBA00022801"/>
    </source>
</evidence>
<proteinExistence type="predicted"/>
<feature type="signal peptide" evidence="2">
    <location>
        <begin position="1"/>
        <end position="24"/>
    </location>
</feature>
<dbReference type="OrthoDB" id="42638at2759"/>
<evidence type="ECO:0000256" key="2">
    <source>
        <dbReference type="SAM" id="SignalP"/>
    </source>
</evidence>
<feature type="domain" description="Sialate O-acetylesterase" evidence="3">
    <location>
        <begin position="30"/>
        <end position="263"/>
    </location>
</feature>
<keyword evidence="2" id="KW-0732">Signal</keyword>
<evidence type="ECO:0000313" key="4">
    <source>
        <dbReference type="EMBL" id="KAB1220178.1"/>
    </source>
</evidence>
<dbReference type="Gene3D" id="3.40.50.1110">
    <property type="entry name" value="SGNH hydrolase"/>
    <property type="match status" value="1"/>
</dbReference>
<dbReference type="PANTHER" id="PTHR31988:SF15">
    <property type="entry name" value="ESTERASE, PUTATIVE (DUF303)-RELATED"/>
    <property type="match status" value="1"/>
</dbReference>
<dbReference type="SUPFAM" id="SSF52266">
    <property type="entry name" value="SGNH hydrolase"/>
    <property type="match status" value="1"/>
</dbReference>
<evidence type="ECO:0000313" key="5">
    <source>
        <dbReference type="Proteomes" id="UP000516437"/>
    </source>
</evidence>
<accession>A0A6A1W912</accession>
<dbReference type="InterPro" id="IPR036514">
    <property type="entry name" value="SGNH_hydro_sf"/>
</dbReference>